<comment type="subunit">
    <text evidence="2 10">Homodimer.</text>
</comment>
<comment type="catalytic activity">
    <reaction evidence="10">
        <text>ITP + H2O = IMP + diphosphate + H(+)</text>
        <dbReference type="Rhea" id="RHEA:29399"/>
        <dbReference type="ChEBI" id="CHEBI:15377"/>
        <dbReference type="ChEBI" id="CHEBI:15378"/>
        <dbReference type="ChEBI" id="CHEBI:33019"/>
        <dbReference type="ChEBI" id="CHEBI:58053"/>
        <dbReference type="ChEBI" id="CHEBI:61402"/>
        <dbReference type="EC" id="3.6.1.66"/>
    </reaction>
</comment>
<keyword evidence="3 10" id="KW-0479">Metal-binding</keyword>
<keyword evidence="4 10" id="KW-0547">Nucleotide-binding</keyword>
<dbReference type="InterPro" id="IPR029001">
    <property type="entry name" value="ITPase-like_fam"/>
</dbReference>
<organism evidence="12 13">
    <name type="scientific">Gracilibacillus dipsosauri</name>
    <dbReference type="NCBI Taxonomy" id="178340"/>
    <lineage>
        <taxon>Bacteria</taxon>
        <taxon>Bacillati</taxon>
        <taxon>Bacillota</taxon>
        <taxon>Bacilli</taxon>
        <taxon>Bacillales</taxon>
        <taxon>Bacillaceae</taxon>
        <taxon>Gracilibacillus</taxon>
    </lineage>
</organism>
<evidence type="ECO:0000313" key="13">
    <source>
        <dbReference type="Proteomes" id="UP000245624"/>
    </source>
</evidence>
<evidence type="ECO:0000256" key="11">
    <source>
        <dbReference type="RuleBase" id="RU003781"/>
    </source>
</evidence>
<dbReference type="EC" id="3.6.1.66" evidence="10"/>
<feature type="binding site" evidence="10">
    <location>
        <position position="70"/>
    </location>
    <ligand>
        <name>Mg(2+)</name>
        <dbReference type="ChEBI" id="CHEBI:18420"/>
    </ligand>
</feature>
<dbReference type="CDD" id="cd00515">
    <property type="entry name" value="HAM1"/>
    <property type="match status" value="1"/>
</dbReference>
<feature type="binding site" evidence="10">
    <location>
        <begin position="8"/>
        <end position="13"/>
    </location>
    <ligand>
        <name>substrate</name>
    </ligand>
</feature>
<proteinExistence type="inferred from homology"/>
<dbReference type="Proteomes" id="UP000245624">
    <property type="component" value="Unassembled WGS sequence"/>
</dbReference>
<name>A0A317KXN6_9BACI</name>
<feature type="binding site" evidence="10">
    <location>
        <begin position="153"/>
        <end position="156"/>
    </location>
    <ligand>
        <name>substrate</name>
    </ligand>
</feature>
<protein>
    <recommendedName>
        <fullName evidence="10">dITP/XTP pyrophosphatase</fullName>
        <ecNumber evidence="10">3.6.1.66</ecNumber>
    </recommendedName>
    <alternativeName>
        <fullName evidence="10">Non-canonical purine NTP pyrophosphatase</fullName>
    </alternativeName>
    <alternativeName>
        <fullName evidence="10">Non-standard purine NTP pyrophosphatase</fullName>
    </alternativeName>
    <alternativeName>
        <fullName evidence="10">Nucleoside-triphosphate diphosphatase</fullName>
    </alternativeName>
    <alternativeName>
        <fullName evidence="10">Nucleoside-triphosphate pyrophosphatase</fullName>
        <shortName evidence="10">NTPase</shortName>
    </alternativeName>
</protein>
<keyword evidence="7 10" id="KW-0546">Nucleotide metabolism</keyword>
<dbReference type="GO" id="GO:0017111">
    <property type="term" value="F:ribonucleoside triphosphate phosphatase activity"/>
    <property type="evidence" value="ECO:0007669"/>
    <property type="project" value="InterPro"/>
</dbReference>
<dbReference type="NCBIfam" id="NF011397">
    <property type="entry name" value="PRK14822.1"/>
    <property type="match status" value="1"/>
</dbReference>
<feature type="binding site" evidence="10">
    <location>
        <position position="176"/>
    </location>
    <ligand>
        <name>substrate</name>
    </ligand>
</feature>
<dbReference type="NCBIfam" id="TIGR00042">
    <property type="entry name" value="RdgB/HAM1 family non-canonical purine NTP pyrophosphatase"/>
    <property type="match status" value="1"/>
</dbReference>
<comment type="catalytic activity">
    <reaction evidence="8 10">
        <text>dITP + H2O = dIMP + diphosphate + H(+)</text>
        <dbReference type="Rhea" id="RHEA:28342"/>
        <dbReference type="ChEBI" id="CHEBI:15377"/>
        <dbReference type="ChEBI" id="CHEBI:15378"/>
        <dbReference type="ChEBI" id="CHEBI:33019"/>
        <dbReference type="ChEBI" id="CHEBI:61194"/>
        <dbReference type="ChEBI" id="CHEBI:61382"/>
        <dbReference type="EC" id="3.6.1.66"/>
    </reaction>
</comment>
<evidence type="ECO:0000256" key="5">
    <source>
        <dbReference type="ARBA" id="ARBA00022801"/>
    </source>
</evidence>
<evidence type="ECO:0000256" key="8">
    <source>
        <dbReference type="ARBA" id="ARBA00051875"/>
    </source>
</evidence>
<dbReference type="GO" id="GO:0009117">
    <property type="term" value="P:nucleotide metabolic process"/>
    <property type="evidence" value="ECO:0007669"/>
    <property type="project" value="UniProtKB-KW"/>
</dbReference>
<evidence type="ECO:0000256" key="9">
    <source>
        <dbReference type="ARBA" id="ARBA00052017"/>
    </source>
</evidence>
<gene>
    <name evidence="12" type="ORF">DLJ74_07310</name>
</gene>
<evidence type="ECO:0000256" key="10">
    <source>
        <dbReference type="HAMAP-Rule" id="MF_01405"/>
    </source>
</evidence>
<evidence type="ECO:0000256" key="4">
    <source>
        <dbReference type="ARBA" id="ARBA00022741"/>
    </source>
</evidence>
<evidence type="ECO:0000256" key="2">
    <source>
        <dbReference type="ARBA" id="ARBA00011738"/>
    </source>
</evidence>
<accession>A0A317KXN6</accession>
<comment type="caution">
    <text evidence="12">The sequence shown here is derived from an EMBL/GenBank/DDBJ whole genome shotgun (WGS) entry which is preliminary data.</text>
</comment>
<dbReference type="GO" id="GO:0035870">
    <property type="term" value="F:dITP diphosphatase activity"/>
    <property type="evidence" value="ECO:0007669"/>
    <property type="project" value="UniProtKB-UniRule"/>
</dbReference>
<dbReference type="PANTHER" id="PTHR11067">
    <property type="entry name" value="INOSINE TRIPHOSPHATE PYROPHOSPHATASE/HAM1 PROTEIN"/>
    <property type="match status" value="1"/>
</dbReference>
<evidence type="ECO:0000256" key="7">
    <source>
        <dbReference type="ARBA" id="ARBA00023080"/>
    </source>
</evidence>
<comment type="similarity">
    <text evidence="1 10 11">Belongs to the HAM1 NTPase family.</text>
</comment>
<dbReference type="SUPFAM" id="SSF52972">
    <property type="entry name" value="ITPase-like"/>
    <property type="match status" value="1"/>
</dbReference>
<sequence>MKELIIATKNKGKIRDFEQLFSPFSIQVKSLLDIEGIEDIEETGSTFEENAAIKAEAISNKFGVTVIADDSGLVVDALNGAPGVYSARYAGEDKDDQANIEKVLSELQGTSEENRTARFVCVLAVSQPAKETFFTRGECEGTIGYQVKGEHGFGYDPIFYPLNSRRTMAEMRPEEKNQISHRKKALDQLKKWVEQL</sequence>
<comment type="function">
    <text evidence="10">Pyrophosphatase that catalyzes the hydrolysis of nucleoside triphosphates to their monophosphate derivatives, with a high preference for the non-canonical purine nucleotides XTP (xanthosine triphosphate), dITP (deoxyinosine triphosphate) and ITP. Seems to function as a house-cleaning enzyme that removes non-canonical purine nucleotides from the nucleotide pool, thus preventing their incorporation into DNA/RNA and avoiding chromosomal lesions.</text>
</comment>
<dbReference type="GO" id="GO:0000166">
    <property type="term" value="F:nucleotide binding"/>
    <property type="evidence" value="ECO:0007669"/>
    <property type="project" value="UniProtKB-KW"/>
</dbReference>
<dbReference type="AlphaFoldDB" id="A0A317KXN6"/>
<feature type="binding site" evidence="10">
    <location>
        <begin position="181"/>
        <end position="182"/>
    </location>
    <ligand>
        <name>substrate</name>
    </ligand>
</feature>
<comment type="cofactor">
    <cofactor evidence="10">
        <name>Mg(2+)</name>
        <dbReference type="ChEBI" id="CHEBI:18420"/>
    </cofactor>
    <text evidence="10">Binds 1 Mg(2+) ion per subunit.</text>
</comment>
<dbReference type="InterPro" id="IPR020922">
    <property type="entry name" value="dITP/XTP_pyrophosphatase"/>
</dbReference>
<dbReference type="PANTHER" id="PTHR11067:SF9">
    <property type="entry name" value="INOSINE TRIPHOSPHATE PYROPHOSPHATASE"/>
    <property type="match status" value="1"/>
</dbReference>
<dbReference type="Gene3D" id="3.90.950.10">
    <property type="match status" value="1"/>
</dbReference>
<dbReference type="OrthoDB" id="9807456at2"/>
<keyword evidence="6 10" id="KW-0460">Magnesium</keyword>
<keyword evidence="13" id="KW-1185">Reference proteome</keyword>
<evidence type="ECO:0000256" key="1">
    <source>
        <dbReference type="ARBA" id="ARBA00008023"/>
    </source>
</evidence>
<dbReference type="Pfam" id="PF01725">
    <property type="entry name" value="Ham1p_like"/>
    <property type="match status" value="1"/>
</dbReference>
<dbReference type="GO" id="GO:0046872">
    <property type="term" value="F:metal ion binding"/>
    <property type="evidence" value="ECO:0007669"/>
    <property type="project" value="UniProtKB-KW"/>
</dbReference>
<evidence type="ECO:0000313" key="12">
    <source>
        <dbReference type="EMBL" id="PWU68257.1"/>
    </source>
</evidence>
<dbReference type="GO" id="GO:0036220">
    <property type="term" value="F:ITP diphosphatase activity"/>
    <property type="evidence" value="ECO:0007669"/>
    <property type="project" value="UniProtKB-UniRule"/>
</dbReference>
<evidence type="ECO:0000256" key="3">
    <source>
        <dbReference type="ARBA" id="ARBA00022723"/>
    </source>
</evidence>
<dbReference type="InterPro" id="IPR002637">
    <property type="entry name" value="RdgB/HAM1"/>
</dbReference>
<feature type="active site" description="Proton acceptor" evidence="10">
    <location>
        <position position="70"/>
    </location>
</feature>
<feature type="binding site" evidence="10">
    <location>
        <position position="41"/>
    </location>
    <ligand>
        <name>Mg(2+)</name>
        <dbReference type="ChEBI" id="CHEBI:18420"/>
    </ligand>
</feature>
<dbReference type="FunFam" id="3.90.950.10:FF:000001">
    <property type="entry name" value="dITP/XTP pyrophosphatase"/>
    <property type="match status" value="1"/>
</dbReference>
<dbReference type="GO" id="GO:0005829">
    <property type="term" value="C:cytosol"/>
    <property type="evidence" value="ECO:0007669"/>
    <property type="project" value="TreeGrafter"/>
</dbReference>
<keyword evidence="5 10" id="KW-0378">Hydrolase</keyword>
<dbReference type="HAMAP" id="MF_01405">
    <property type="entry name" value="Non_canon_purine_NTPase"/>
    <property type="match status" value="1"/>
</dbReference>
<comment type="catalytic activity">
    <reaction evidence="9 10">
        <text>XTP + H2O = XMP + diphosphate + H(+)</text>
        <dbReference type="Rhea" id="RHEA:28610"/>
        <dbReference type="ChEBI" id="CHEBI:15377"/>
        <dbReference type="ChEBI" id="CHEBI:15378"/>
        <dbReference type="ChEBI" id="CHEBI:33019"/>
        <dbReference type="ChEBI" id="CHEBI:57464"/>
        <dbReference type="ChEBI" id="CHEBI:61314"/>
        <dbReference type="EC" id="3.6.1.66"/>
    </reaction>
</comment>
<feature type="binding site" evidence="10">
    <location>
        <position position="71"/>
    </location>
    <ligand>
        <name>substrate</name>
    </ligand>
</feature>
<dbReference type="GO" id="GO:0009146">
    <property type="term" value="P:purine nucleoside triphosphate catabolic process"/>
    <property type="evidence" value="ECO:0007669"/>
    <property type="project" value="UniProtKB-UniRule"/>
</dbReference>
<dbReference type="GO" id="GO:0036222">
    <property type="term" value="F:XTP diphosphatase activity"/>
    <property type="evidence" value="ECO:0007669"/>
    <property type="project" value="UniProtKB-UniRule"/>
</dbReference>
<dbReference type="EMBL" id="QGTD01000008">
    <property type="protein sequence ID" value="PWU68257.1"/>
    <property type="molecule type" value="Genomic_DNA"/>
</dbReference>
<evidence type="ECO:0000256" key="6">
    <source>
        <dbReference type="ARBA" id="ARBA00022842"/>
    </source>
</evidence>
<reference evidence="12 13" key="1">
    <citation type="submission" date="2018-05" db="EMBL/GenBank/DDBJ databases">
        <title>Genomic analysis of Gracilibacillus dipsosauri DD1 reveals novel features of a salt-tolerant amylase.</title>
        <authorList>
            <person name="Deutch C.E."/>
            <person name="Yang S."/>
        </authorList>
    </citation>
    <scope>NUCLEOTIDE SEQUENCE [LARGE SCALE GENOMIC DNA]</scope>
    <source>
        <strain evidence="12 13">DD1</strain>
    </source>
</reference>
<dbReference type="RefSeq" id="WP_109983977.1">
    <property type="nucleotide sequence ID" value="NZ_QGTD01000008.1"/>
</dbReference>